<evidence type="ECO:0000256" key="5">
    <source>
        <dbReference type="ARBA" id="ARBA00049117"/>
    </source>
</evidence>
<dbReference type="Proteomes" id="UP000092661">
    <property type="component" value="Chromosome"/>
</dbReference>
<dbReference type="EMBL" id="AJYB01000104">
    <property type="protein sequence ID" value="EIM05004.1"/>
    <property type="molecule type" value="Genomic_DNA"/>
</dbReference>
<dbReference type="SMART" id="SM00833">
    <property type="entry name" value="CobW_C"/>
    <property type="match status" value="1"/>
</dbReference>
<dbReference type="InterPro" id="IPR003495">
    <property type="entry name" value="CobW/HypB/UreG_nucleotide-bd"/>
</dbReference>
<dbReference type="InterPro" id="IPR051316">
    <property type="entry name" value="Zinc-reg_GTPase_activator"/>
</dbReference>
<dbReference type="InterPro" id="IPR011629">
    <property type="entry name" value="CobW-like_C"/>
</dbReference>
<evidence type="ECO:0000313" key="8">
    <source>
        <dbReference type="EMBL" id="EIM05004.1"/>
    </source>
</evidence>
<proteinExistence type="inferred from homology"/>
<sequence>MIDGVEEIPYHTNRNDYYLCDNLTIAVYRYSETKNMKVAIYLGEPIHLFILSGFLGSGKSTLLKELAENEKATGKKVAVIMNELGEYSVDSEIIGSDMTILELLDGCICCTMKDELEMQLLELYRNEQPDVIFIEATGVAHPVDILDACLSPVLAPYMVVKPLITVVDSKRWVHRAELSPPVQKLLEEQVKYADHVLLNKADTVSPQEIDFLQQTIKEINPTAQQSITTYAKTEITDMEHARKIGDLKDHESLHVVHHLRIQSMTHTFQSEVDRSDFEDWLEKTSSSLFRLKGFLRFTGEKETFLIQLAYGKPFMLPLPINLPMNIVIIGEDLDKEQITEELSELETKEGSQYAPINNL</sequence>
<dbReference type="Pfam" id="PF02492">
    <property type="entry name" value="cobW"/>
    <property type="match status" value="1"/>
</dbReference>
<evidence type="ECO:0000256" key="1">
    <source>
        <dbReference type="ARBA" id="ARBA00022741"/>
    </source>
</evidence>
<dbReference type="Gene3D" id="3.40.50.300">
    <property type="entry name" value="P-loop containing nucleotide triphosphate hydrolases"/>
    <property type="match status" value="1"/>
</dbReference>
<comment type="similarity">
    <text evidence="4">Belongs to the SIMIBI class G3E GTPase family. ZNG1 subfamily.</text>
</comment>
<keyword evidence="2" id="KW-0378">Hydrolase</keyword>
<dbReference type="GO" id="GO:0016787">
    <property type="term" value="F:hydrolase activity"/>
    <property type="evidence" value="ECO:0007669"/>
    <property type="project" value="UniProtKB-KW"/>
</dbReference>
<comment type="catalytic activity">
    <reaction evidence="5">
        <text>GTP + H2O = GDP + phosphate + H(+)</text>
        <dbReference type="Rhea" id="RHEA:19669"/>
        <dbReference type="ChEBI" id="CHEBI:15377"/>
        <dbReference type="ChEBI" id="CHEBI:15378"/>
        <dbReference type="ChEBI" id="CHEBI:37565"/>
        <dbReference type="ChEBI" id="CHEBI:43474"/>
        <dbReference type="ChEBI" id="CHEBI:58189"/>
    </reaction>
    <physiologicalReaction direction="left-to-right" evidence="5">
        <dbReference type="Rhea" id="RHEA:19670"/>
    </physiologicalReaction>
</comment>
<dbReference type="CDD" id="cd03112">
    <property type="entry name" value="CobW-like"/>
    <property type="match status" value="1"/>
</dbReference>
<dbReference type="AlphaFoldDB" id="A0A1C7DDN7"/>
<keyword evidence="10" id="KW-1185">Reference proteome</keyword>
<dbReference type="Proteomes" id="UP000004725">
    <property type="component" value="Unassembled WGS sequence"/>
</dbReference>
<dbReference type="InterPro" id="IPR027417">
    <property type="entry name" value="P-loop_NTPase"/>
</dbReference>
<dbReference type="SUPFAM" id="SSF52540">
    <property type="entry name" value="P-loop containing nucleoside triphosphate hydrolases"/>
    <property type="match status" value="1"/>
</dbReference>
<dbReference type="PANTHER" id="PTHR13748:SF62">
    <property type="entry name" value="COBW DOMAIN-CONTAINING PROTEIN"/>
    <property type="match status" value="1"/>
</dbReference>
<evidence type="ECO:0000259" key="6">
    <source>
        <dbReference type="SMART" id="SM00833"/>
    </source>
</evidence>
<reference evidence="7" key="3">
    <citation type="submission" date="2016-10" db="EMBL/GenBank/DDBJ databases">
        <authorList>
            <person name="See-Too W.S."/>
        </authorList>
    </citation>
    <scope>NUCLEOTIDE SEQUENCE</scope>
    <source>
        <strain evidence="7">DSM 14505</strain>
    </source>
</reference>
<dbReference type="KEGG" id="pana:BBH88_04050"/>
<gene>
    <name evidence="8" type="ORF">A1A1_18472</name>
    <name evidence="7" type="ORF">BBH88_04050</name>
</gene>
<evidence type="ECO:0000256" key="4">
    <source>
        <dbReference type="ARBA" id="ARBA00034320"/>
    </source>
</evidence>
<evidence type="ECO:0000256" key="2">
    <source>
        <dbReference type="ARBA" id="ARBA00022801"/>
    </source>
</evidence>
<dbReference type="EMBL" id="CP016534">
    <property type="protein sequence ID" value="ANU09537.1"/>
    <property type="molecule type" value="Genomic_DNA"/>
</dbReference>
<dbReference type="GO" id="GO:0005737">
    <property type="term" value="C:cytoplasm"/>
    <property type="evidence" value="ECO:0007669"/>
    <property type="project" value="TreeGrafter"/>
</dbReference>
<dbReference type="InterPro" id="IPR036627">
    <property type="entry name" value="CobW-likC_sf"/>
</dbReference>
<keyword evidence="1" id="KW-0547">Nucleotide-binding</keyword>
<keyword evidence="3" id="KW-0143">Chaperone</keyword>
<dbReference type="PANTHER" id="PTHR13748">
    <property type="entry name" value="COBW-RELATED"/>
    <property type="match status" value="1"/>
</dbReference>
<feature type="domain" description="CobW C-terminal" evidence="6">
    <location>
        <begin position="261"/>
        <end position="346"/>
    </location>
</feature>
<dbReference type="eggNOG" id="COG0523">
    <property type="taxonomic scope" value="Bacteria"/>
</dbReference>
<reference evidence="8 9" key="1">
    <citation type="journal article" date="2012" name="J. Bacteriol.">
        <title>Genome Sequence of the Antarctic Psychrophile Bacterium Planococcus antarcticus DSM 14505.</title>
        <authorList>
            <person name="Margolles A."/>
            <person name="Gueimonde M."/>
            <person name="Sanchez B."/>
        </authorList>
    </citation>
    <scope>NUCLEOTIDE SEQUENCE [LARGE SCALE GENOMIC DNA]</scope>
    <source>
        <strain evidence="8 9">DSM 14505</strain>
    </source>
</reference>
<dbReference type="Gene3D" id="3.30.1220.10">
    <property type="entry name" value="CobW-like, C-terminal domain"/>
    <property type="match status" value="1"/>
</dbReference>
<name>A0A1C7DDN7_9BACL</name>
<protein>
    <submittedName>
        <fullName evidence="7">Cobalamin biosynthesis protein</fullName>
    </submittedName>
    <submittedName>
        <fullName evidence="8">GTPase (G3E family)-like protein</fullName>
    </submittedName>
</protein>
<dbReference type="Pfam" id="PF07683">
    <property type="entry name" value="CobW_C"/>
    <property type="match status" value="1"/>
</dbReference>
<evidence type="ECO:0000313" key="9">
    <source>
        <dbReference type="Proteomes" id="UP000004725"/>
    </source>
</evidence>
<dbReference type="GO" id="GO:0000166">
    <property type="term" value="F:nucleotide binding"/>
    <property type="evidence" value="ECO:0007669"/>
    <property type="project" value="UniProtKB-KW"/>
</dbReference>
<organism evidence="8 9">
    <name type="scientific">Planococcus antarcticus DSM 14505</name>
    <dbReference type="NCBI Taxonomy" id="1185653"/>
    <lineage>
        <taxon>Bacteria</taxon>
        <taxon>Bacillati</taxon>
        <taxon>Bacillota</taxon>
        <taxon>Bacilli</taxon>
        <taxon>Bacillales</taxon>
        <taxon>Caryophanaceae</taxon>
        <taxon>Planococcus</taxon>
    </lineage>
</organism>
<accession>A0A1C7DDN7</accession>
<evidence type="ECO:0000256" key="3">
    <source>
        <dbReference type="ARBA" id="ARBA00023186"/>
    </source>
</evidence>
<dbReference type="SUPFAM" id="SSF90002">
    <property type="entry name" value="Hypothetical protein YjiA, C-terminal domain"/>
    <property type="match status" value="1"/>
</dbReference>
<reference evidence="10" key="2">
    <citation type="submission" date="2016-07" db="EMBL/GenBank/DDBJ databases">
        <authorList>
            <person name="See-Too W.S."/>
        </authorList>
    </citation>
    <scope>NUCLEOTIDE SEQUENCE [LARGE SCALE GENOMIC DNA]</scope>
    <source>
        <strain evidence="10">DSM 14505</strain>
    </source>
</reference>
<evidence type="ECO:0000313" key="7">
    <source>
        <dbReference type="EMBL" id="ANU09537.1"/>
    </source>
</evidence>
<evidence type="ECO:0000313" key="10">
    <source>
        <dbReference type="Proteomes" id="UP000092661"/>
    </source>
</evidence>